<proteinExistence type="predicted"/>
<reference evidence="3 4" key="1">
    <citation type="submission" date="2020-07" db="EMBL/GenBank/DDBJ databases">
        <title>Sequencing the genomes of 1000 actinobacteria strains.</title>
        <authorList>
            <person name="Klenk H.-P."/>
        </authorList>
    </citation>
    <scope>NUCLEOTIDE SEQUENCE [LARGE SCALE GENOMIC DNA]</scope>
    <source>
        <strain evidence="3 4">DSM 45278</strain>
    </source>
</reference>
<name>A0A7Y9XC37_9ACTN</name>
<feature type="transmembrane region" description="Helical" evidence="2">
    <location>
        <begin position="92"/>
        <end position="112"/>
    </location>
</feature>
<accession>A0A7Y9XC37</accession>
<evidence type="ECO:0000256" key="1">
    <source>
        <dbReference type="SAM" id="MobiDB-lite"/>
    </source>
</evidence>
<organism evidence="3 4">
    <name type="scientific">Nocardiopsis sinuspersici</name>
    <dbReference type="NCBI Taxonomy" id="501010"/>
    <lineage>
        <taxon>Bacteria</taxon>
        <taxon>Bacillati</taxon>
        <taxon>Actinomycetota</taxon>
        <taxon>Actinomycetes</taxon>
        <taxon>Streptosporangiales</taxon>
        <taxon>Nocardiopsidaceae</taxon>
        <taxon>Nocardiopsis</taxon>
    </lineage>
</organism>
<dbReference type="AlphaFoldDB" id="A0A7Y9XC37"/>
<dbReference type="Proteomes" id="UP000584931">
    <property type="component" value="Unassembled WGS sequence"/>
</dbReference>
<dbReference type="EMBL" id="JACCHL010000001">
    <property type="protein sequence ID" value="NYH52844.1"/>
    <property type="molecule type" value="Genomic_DNA"/>
</dbReference>
<dbReference type="RefSeq" id="WP_179810093.1">
    <property type="nucleotide sequence ID" value="NZ_JACCHL010000001.1"/>
</dbReference>
<sequence length="176" mass="18433">MERDVTGGRRIGTGAGTRQQDSYARDGGARPVYVLRARLPVCWLFIKAGIAVVATLAVSEVVTALVGTPLHARAPFRLRSHGFGDPWTDPEVMIASALLMALGLTLASVPLLPSRGDWVALTADGLRPVDGVPRPHWSVGNTGPDLSGAGRPRGAGSALTGPGPDRPDRRPRHPAG</sequence>
<feature type="region of interest" description="Disordered" evidence="1">
    <location>
        <begin position="1"/>
        <end position="24"/>
    </location>
</feature>
<keyword evidence="2" id="KW-0472">Membrane</keyword>
<protein>
    <submittedName>
        <fullName evidence="3">Uncharacterized protein</fullName>
    </submittedName>
</protein>
<evidence type="ECO:0000313" key="4">
    <source>
        <dbReference type="Proteomes" id="UP000584931"/>
    </source>
</evidence>
<gene>
    <name evidence="3" type="ORF">HNR06_002433</name>
</gene>
<evidence type="ECO:0000313" key="3">
    <source>
        <dbReference type="EMBL" id="NYH52844.1"/>
    </source>
</evidence>
<evidence type="ECO:0000256" key="2">
    <source>
        <dbReference type="SAM" id="Phobius"/>
    </source>
</evidence>
<feature type="transmembrane region" description="Helical" evidence="2">
    <location>
        <begin position="44"/>
        <end position="72"/>
    </location>
</feature>
<comment type="caution">
    <text evidence="3">The sequence shown here is derived from an EMBL/GenBank/DDBJ whole genome shotgun (WGS) entry which is preliminary data.</text>
</comment>
<feature type="region of interest" description="Disordered" evidence="1">
    <location>
        <begin position="131"/>
        <end position="176"/>
    </location>
</feature>
<feature type="compositionally biased region" description="Low complexity" evidence="1">
    <location>
        <begin position="147"/>
        <end position="163"/>
    </location>
</feature>
<keyword evidence="2" id="KW-1133">Transmembrane helix</keyword>
<keyword evidence="2" id="KW-0812">Transmembrane</keyword>